<dbReference type="EMBL" id="FTOT01000012">
    <property type="protein sequence ID" value="SIT22447.1"/>
    <property type="molecule type" value="Genomic_DNA"/>
</dbReference>
<keyword evidence="2" id="KW-1185">Reference proteome</keyword>
<evidence type="ECO:0000313" key="1">
    <source>
        <dbReference type="EMBL" id="SIT22447.1"/>
    </source>
</evidence>
<reference evidence="1 2" key="1">
    <citation type="submission" date="2017-01" db="EMBL/GenBank/DDBJ databases">
        <authorList>
            <person name="Mah S.A."/>
            <person name="Swanson W.J."/>
            <person name="Moy G.W."/>
            <person name="Vacquier V.D."/>
        </authorList>
    </citation>
    <scope>NUCLEOTIDE SEQUENCE [LARGE SCALE GENOMIC DNA]</scope>
    <source>
        <strain evidence="1 2">DSM 26375</strain>
    </source>
</reference>
<organism evidence="1 2">
    <name type="scientific">Gemmobacter megaterium</name>
    <dbReference type="NCBI Taxonomy" id="1086013"/>
    <lineage>
        <taxon>Bacteria</taxon>
        <taxon>Pseudomonadati</taxon>
        <taxon>Pseudomonadota</taxon>
        <taxon>Alphaproteobacteria</taxon>
        <taxon>Rhodobacterales</taxon>
        <taxon>Paracoccaceae</taxon>
        <taxon>Gemmobacter</taxon>
    </lineage>
</organism>
<dbReference type="RefSeq" id="WP_076533973.1">
    <property type="nucleotide sequence ID" value="NZ_BMEH01000012.1"/>
</dbReference>
<name>A0A1N7QIX2_9RHOB</name>
<sequence>MLKQKAKASFGDDSIAQFAEPDRMSQLVRRYLLRDQVAQMGPGLGATSIALTLVSQTALAMRAR</sequence>
<accession>A0A1N7QIX2</accession>
<evidence type="ECO:0000313" key="2">
    <source>
        <dbReference type="Proteomes" id="UP000186141"/>
    </source>
</evidence>
<protein>
    <submittedName>
        <fullName evidence="1">Uncharacterized protein</fullName>
    </submittedName>
</protein>
<gene>
    <name evidence="1" type="ORF">SAMN05421774_1121</name>
</gene>
<dbReference type="AlphaFoldDB" id="A0A1N7QIX2"/>
<dbReference type="OrthoDB" id="7824597at2"/>
<dbReference type="Proteomes" id="UP000186141">
    <property type="component" value="Unassembled WGS sequence"/>
</dbReference>
<proteinExistence type="predicted"/>